<dbReference type="EMBL" id="DS027051">
    <property type="protein sequence ID" value="EAW11809.1"/>
    <property type="molecule type" value="Genomic_DNA"/>
</dbReference>
<evidence type="ECO:0000313" key="4">
    <source>
        <dbReference type="EMBL" id="EAW11809.1"/>
    </source>
</evidence>
<dbReference type="InterPro" id="IPR029069">
    <property type="entry name" value="HotDog_dom_sf"/>
</dbReference>
<feature type="domain" description="Acyl-CoA thioesterase-like N-terminal HotDog" evidence="2">
    <location>
        <begin position="29"/>
        <end position="109"/>
    </location>
</feature>
<evidence type="ECO:0008006" key="6">
    <source>
        <dbReference type="Google" id="ProtNLM"/>
    </source>
</evidence>
<dbReference type="OrthoDB" id="2532955at2759"/>
<feature type="domain" description="Acyl-CoA thioesterase-like C-terminal" evidence="3">
    <location>
        <begin position="187"/>
        <end position="341"/>
    </location>
</feature>
<sequence length="355" mass="38961">MRAPAANQTFDEAIKVTPVDPYRYSAVLRDDWCIGTVPHGGYTTAVLYQLAITHFAYTHPTRYKEAATPISMQLAFLRRTAAGPALLKVQDTKLGARTSTIHVALLQPSEKNKDKKRNTTLTAKSSPSSWDDEDLEIKVAGYITVSPPSAEVGMSAPTKWTLLPAAIPGSGPEGRVDLQALGTSGRDEQWVRLAAPFPLFRRATQHVEFFGPDPALGKPRVVDQWARFRPGGNTQGRWTDEAVAFLADMFPMVLDGFDTAATEGGGEAKDTATQKGPQARYWYPTVTLNIDFKKRLPADGVEWLYSRVQTRSVRNGRMDLDVTVLDAQGEVVALSNQVGLIVDASRNIGERKSKM</sequence>
<dbReference type="STRING" id="344612.A1CD82"/>
<dbReference type="SUPFAM" id="SSF54637">
    <property type="entry name" value="Thioesterase/thiol ester dehydrase-isomerase"/>
    <property type="match status" value="2"/>
</dbReference>
<dbReference type="InterPro" id="IPR049450">
    <property type="entry name" value="ACOT8-like_C"/>
</dbReference>
<dbReference type="PANTHER" id="PTHR38110">
    <property type="entry name" value="CHROMOSOME 23, WHOLE GENOME SHOTGUN SEQUENCE"/>
    <property type="match status" value="1"/>
</dbReference>
<dbReference type="AlphaFoldDB" id="A1CD82"/>
<dbReference type="GeneID" id="4705653"/>
<organism evidence="4 5">
    <name type="scientific">Aspergillus clavatus (strain ATCC 1007 / CBS 513.65 / DSM 816 / NCTC 3887 / NRRL 1 / QM 1276 / 107)</name>
    <dbReference type="NCBI Taxonomy" id="344612"/>
    <lineage>
        <taxon>Eukaryota</taxon>
        <taxon>Fungi</taxon>
        <taxon>Dikarya</taxon>
        <taxon>Ascomycota</taxon>
        <taxon>Pezizomycotina</taxon>
        <taxon>Eurotiomycetes</taxon>
        <taxon>Eurotiomycetidae</taxon>
        <taxon>Eurotiales</taxon>
        <taxon>Aspergillaceae</taxon>
        <taxon>Aspergillus</taxon>
        <taxon>Aspergillus subgen. Fumigati</taxon>
    </lineage>
</organism>
<dbReference type="VEuPathDB" id="FungiDB:ACLA_005650"/>
<evidence type="ECO:0000256" key="1">
    <source>
        <dbReference type="SAM" id="MobiDB-lite"/>
    </source>
</evidence>
<name>A1CD82_ASPCL</name>
<reference evidence="4 5" key="1">
    <citation type="journal article" date="2008" name="PLoS Genet.">
        <title>Genomic islands in the pathogenic filamentous fungus Aspergillus fumigatus.</title>
        <authorList>
            <person name="Fedorova N.D."/>
            <person name="Khaldi N."/>
            <person name="Joardar V.S."/>
            <person name="Maiti R."/>
            <person name="Amedeo P."/>
            <person name="Anderson M.J."/>
            <person name="Crabtree J."/>
            <person name="Silva J.C."/>
            <person name="Badger J.H."/>
            <person name="Albarraq A."/>
            <person name="Angiuoli S."/>
            <person name="Bussey H."/>
            <person name="Bowyer P."/>
            <person name="Cotty P.J."/>
            <person name="Dyer P.S."/>
            <person name="Egan A."/>
            <person name="Galens K."/>
            <person name="Fraser-Liggett C.M."/>
            <person name="Haas B.J."/>
            <person name="Inman J.M."/>
            <person name="Kent R."/>
            <person name="Lemieux S."/>
            <person name="Malavazi I."/>
            <person name="Orvis J."/>
            <person name="Roemer T."/>
            <person name="Ronning C.M."/>
            <person name="Sundaram J.P."/>
            <person name="Sutton G."/>
            <person name="Turner G."/>
            <person name="Venter J.C."/>
            <person name="White O.R."/>
            <person name="Whitty B.R."/>
            <person name="Youngman P."/>
            <person name="Wolfe K.H."/>
            <person name="Goldman G.H."/>
            <person name="Wortman J.R."/>
            <person name="Jiang B."/>
            <person name="Denning D.W."/>
            <person name="Nierman W.C."/>
        </authorList>
    </citation>
    <scope>NUCLEOTIDE SEQUENCE [LARGE SCALE GENOMIC DNA]</scope>
    <source>
        <strain evidence="5">ATCC 1007 / CBS 513.65 / DSM 816 / NCTC 3887 / NRRL 1</strain>
    </source>
</reference>
<dbReference type="InterPro" id="IPR049449">
    <property type="entry name" value="TesB_ACOT8-like_N"/>
</dbReference>
<dbReference type="PANTHER" id="PTHR38110:SF3">
    <property type="entry name" value="THIOESTERASE-LIKE SUPERFAMILY-DOMAIN-CONTAINING PROTEIN"/>
    <property type="match status" value="1"/>
</dbReference>
<keyword evidence="5" id="KW-1185">Reference proteome</keyword>
<dbReference type="HOGENOM" id="CLU_050730_0_0_1"/>
<dbReference type="InterPro" id="IPR052389">
    <property type="entry name" value="Sec_Metab_Biosynth-Assoc"/>
</dbReference>
<dbReference type="Proteomes" id="UP000006701">
    <property type="component" value="Unassembled WGS sequence"/>
</dbReference>
<protein>
    <recommendedName>
        <fullName evidence="6">Thioesterase family protein</fullName>
    </recommendedName>
</protein>
<gene>
    <name evidence="4" type="ORF">ACLA_005650</name>
</gene>
<dbReference type="RefSeq" id="XP_001273235.1">
    <property type="nucleotide sequence ID" value="XM_001273234.1"/>
</dbReference>
<dbReference type="Pfam" id="PF20789">
    <property type="entry name" value="4HBT_3C"/>
    <property type="match status" value="1"/>
</dbReference>
<evidence type="ECO:0000313" key="5">
    <source>
        <dbReference type="Proteomes" id="UP000006701"/>
    </source>
</evidence>
<dbReference type="Pfam" id="PF13622">
    <property type="entry name" value="4HBT_3"/>
    <property type="match status" value="1"/>
</dbReference>
<feature type="compositionally biased region" description="Polar residues" evidence="1">
    <location>
        <begin position="119"/>
        <end position="128"/>
    </location>
</feature>
<dbReference type="Gene3D" id="2.40.160.210">
    <property type="entry name" value="Acyl-CoA thioesterase, double hotdog domain"/>
    <property type="match status" value="1"/>
</dbReference>
<feature type="region of interest" description="Disordered" evidence="1">
    <location>
        <begin position="108"/>
        <end position="128"/>
    </location>
</feature>
<dbReference type="KEGG" id="act:ACLA_005650"/>
<dbReference type="InterPro" id="IPR042171">
    <property type="entry name" value="Acyl-CoA_hotdog"/>
</dbReference>
<dbReference type="eggNOG" id="ENOG502S4FF">
    <property type="taxonomic scope" value="Eukaryota"/>
</dbReference>
<accession>A1CD82</accession>
<evidence type="ECO:0000259" key="3">
    <source>
        <dbReference type="Pfam" id="PF20789"/>
    </source>
</evidence>
<evidence type="ECO:0000259" key="2">
    <source>
        <dbReference type="Pfam" id="PF13622"/>
    </source>
</evidence>
<dbReference type="OMA" id="LVDMFPM"/>
<proteinExistence type="predicted"/>